<reference evidence="1" key="1">
    <citation type="journal article" date="2021" name="Proc. Natl. Acad. Sci. U.S.A.">
        <title>A Catalog of Tens of Thousands of Viruses from Human Metagenomes Reveals Hidden Associations with Chronic Diseases.</title>
        <authorList>
            <person name="Tisza M.J."/>
            <person name="Buck C.B."/>
        </authorList>
    </citation>
    <scope>NUCLEOTIDE SEQUENCE</scope>
    <source>
        <strain evidence="1">CtjYd14</strain>
    </source>
</reference>
<sequence length="95" mass="11188">MNNEIFKFKTNNWLIQSVNVNFDRNWNVASMYLLLANPKLHQYTKKVYLTVEDFVDIFGQPWEFSKEGISAITVGNWVEITESMELLDEEPVQAR</sequence>
<evidence type="ECO:0000313" key="1">
    <source>
        <dbReference type="EMBL" id="DAE92764.1"/>
    </source>
</evidence>
<accession>A0A8S5RUD1</accession>
<proteinExistence type="predicted"/>
<dbReference type="EMBL" id="BK059156">
    <property type="protein sequence ID" value="DAE92764.1"/>
    <property type="molecule type" value="Genomic_DNA"/>
</dbReference>
<organism evidence="1">
    <name type="scientific">Inoviridae sp. ctjYd14</name>
    <dbReference type="NCBI Taxonomy" id="2825784"/>
    <lineage>
        <taxon>Viruses</taxon>
        <taxon>Monodnaviria</taxon>
        <taxon>Loebvirae</taxon>
        <taxon>Hofneiviricota</taxon>
        <taxon>Faserviricetes</taxon>
        <taxon>Tubulavirales</taxon>
        <taxon>Inoviridae</taxon>
    </lineage>
</organism>
<name>A0A8S5RUD1_9VIRU</name>
<protein>
    <submittedName>
        <fullName evidence="1">Uncharacterized protein</fullName>
    </submittedName>
</protein>